<accession>A0A150KDB2</accession>
<dbReference type="Pfam" id="PF03830">
    <property type="entry name" value="PTSIIB_sorb"/>
    <property type="match status" value="1"/>
</dbReference>
<evidence type="ECO:0000313" key="9">
    <source>
        <dbReference type="Proteomes" id="UP000070376"/>
    </source>
</evidence>
<organism evidence="8 9">
    <name type="scientific">Heyndrickxia coagulans</name>
    <name type="common">Weizmannia coagulans</name>
    <dbReference type="NCBI Taxonomy" id="1398"/>
    <lineage>
        <taxon>Bacteria</taxon>
        <taxon>Bacillati</taxon>
        <taxon>Bacillota</taxon>
        <taxon>Bacilli</taxon>
        <taxon>Bacillales</taxon>
        <taxon>Bacillaceae</taxon>
        <taxon>Heyndrickxia</taxon>
    </lineage>
</organism>
<comment type="caution">
    <text evidence="8">The sequence shown here is derived from an EMBL/GenBank/DDBJ whole genome shotgun (WGS) entry which is preliminary data.</text>
</comment>
<dbReference type="InterPro" id="IPR036667">
    <property type="entry name" value="PTS_IIB_sorbose-sp_sf"/>
</dbReference>
<proteinExistence type="predicted"/>
<dbReference type="PATRIC" id="fig|1398.22.peg.2837"/>
<keyword evidence="3" id="KW-0963">Cytoplasm</keyword>
<dbReference type="GO" id="GO:0016301">
    <property type="term" value="F:kinase activity"/>
    <property type="evidence" value="ECO:0007669"/>
    <property type="project" value="UniProtKB-KW"/>
</dbReference>
<dbReference type="InterPro" id="IPR004720">
    <property type="entry name" value="PTS_IIB_sorbose-sp"/>
</dbReference>
<evidence type="ECO:0000313" key="8">
    <source>
        <dbReference type="EMBL" id="KWZ78843.1"/>
    </source>
</evidence>
<sequence length="163" mass="18431">MIVALRVDERLIHGQVAMTWTKALKLDGLVVANDEAANNEIQKMSLKMAVPQEIKCIIKTVESAIQLLNDPRAQKMRLMVLVTTVKDAVTICERFQDIELVNIGNAGKMTDGEKITFSKEVMLTQEEIDHLETLVKLYPNTEFQPTPAMEKKLAVNILKNIRR</sequence>
<dbReference type="PROSITE" id="PS51101">
    <property type="entry name" value="PTS_EIIB_TYPE_4"/>
    <property type="match status" value="1"/>
</dbReference>
<evidence type="ECO:0000256" key="2">
    <source>
        <dbReference type="ARBA" id="ARBA00022448"/>
    </source>
</evidence>
<dbReference type="AlphaFoldDB" id="A0A150KDB2"/>
<evidence type="ECO:0000256" key="3">
    <source>
        <dbReference type="ARBA" id="ARBA00022490"/>
    </source>
</evidence>
<dbReference type="GO" id="GO:0008982">
    <property type="term" value="F:protein-N(PI)-phosphohistidine-sugar phosphotransferase activity"/>
    <property type="evidence" value="ECO:0007669"/>
    <property type="project" value="InterPro"/>
</dbReference>
<name>A0A150KDB2_HEYCO</name>
<keyword evidence="6" id="KW-0598">Phosphotransferase system</keyword>
<dbReference type="SUPFAM" id="SSF52728">
    <property type="entry name" value="PTS IIb component"/>
    <property type="match status" value="1"/>
</dbReference>
<protein>
    <submittedName>
        <fullName evidence="8">PTS system sorbose subfamily IIB component</fullName>
    </submittedName>
</protein>
<keyword evidence="2" id="KW-0813">Transport</keyword>
<dbReference type="GO" id="GO:0005737">
    <property type="term" value="C:cytoplasm"/>
    <property type="evidence" value="ECO:0007669"/>
    <property type="project" value="UniProtKB-SubCell"/>
</dbReference>
<dbReference type="Proteomes" id="UP000070376">
    <property type="component" value="Unassembled WGS sequence"/>
</dbReference>
<dbReference type="GO" id="GO:0009401">
    <property type="term" value="P:phosphoenolpyruvate-dependent sugar phosphotransferase system"/>
    <property type="evidence" value="ECO:0007669"/>
    <property type="project" value="UniProtKB-KW"/>
</dbReference>
<evidence type="ECO:0000256" key="7">
    <source>
        <dbReference type="ARBA" id="ARBA00022777"/>
    </source>
</evidence>
<dbReference type="Gene3D" id="3.40.35.10">
    <property type="entry name" value="Phosphotransferase system, sorbose subfamily IIB component"/>
    <property type="match status" value="1"/>
</dbReference>
<comment type="subcellular location">
    <subcellularLocation>
        <location evidence="1">Cytoplasm</location>
    </subcellularLocation>
</comment>
<gene>
    <name evidence="8" type="ORF">HMPREF3213_02834</name>
</gene>
<keyword evidence="7" id="KW-0418">Kinase</keyword>
<dbReference type="RefSeq" id="WP_014096938.1">
    <property type="nucleotide sequence ID" value="NZ_CP017888.1"/>
</dbReference>
<evidence type="ECO:0000256" key="5">
    <source>
        <dbReference type="ARBA" id="ARBA00022679"/>
    </source>
</evidence>
<keyword evidence="4" id="KW-0762">Sugar transport</keyword>
<evidence type="ECO:0000256" key="6">
    <source>
        <dbReference type="ARBA" id="ARBA00022683"/>
    </source>
</evidence>
<evidence type="ECO:0000256" key="1">
    <source>
        <dbReference type="ARBA" id="ARBA00004496"/>
    </source>
</evidence>
<dbReference type="EMBL" id="LRPN01000131">
    <property type="protein sequence ID" value="KWZ78843.1"/>
    <property type="molecule type" value="Genomic_DNA"/>
</dbReference>
<reference evidence="9" key="1">
    <citation type="submission" date="2016-01" db="EMBL/GenBank/DDBJ databases">
        <authorList>
            <person name="Mitreva M."/>
            <person name="Pepin K.H."/>
            <person name="Mihindukulasuriya K.A."/>
            <person name="Fulton R."/>
            <person name="Fronick C."/>
            <person name="O'Laughlin M."/>
            <person name="Miner T."/>
            <person name="Herter B."/>
            <person name="Rosa B.A."/>
            <person name="Cordes M."/>
            <person name="Tomlinson C."/>
            <person name="Wollam A."/>
            <person name="Palsikar V.B."/>
            <person name="Mardis E.R."/>
            <person name="Wilson R.K."/>
        </authorList>
    </citation>
    <scope>NUCLEOTIDE SEQUENCE [LARGE SCALE GENOMIC DNA]</scope>
    <source>
        <strain evidence="9">GED7749B</strain>
    </source>
</reference>
<evidence type="ECO:0000256" key="4">
    <source>
        <dbReference type="ARBA" id="ARBA00022597"/>
    </source>
</evidence>
<keyword evidence="5" id="KW-0808">Transferase</keyword>